<dbReference type="InterPro" id="IPR011033">
    <property type="entry name" value="PRC_barrel-like_sf"/>
</dbReference>
<evidence type="ECO:0000313" key="2">
    <source>
        <dbReference type="Proteomes" id="UP001556118"/>
    </source>
</evidence>
<gene>
    <name evidence="1" type="ORF">ABUH87_14945</name>
</gene>
<organism evidence="1 2">
    <name type="scientific">Novosphingobium rhizovicinum</name>
    <dbReference type="NCBI Taxonomy" id="3228928"/>
    <lineage>
        <taxon>Bacteria</taxon>
        <taxon>Pseudomonadati</taxon>
        <taxon>Pseudomonadota</taxon>
        <taxon>Alphaproteobacteria</taxon>
        <taxon>Sphingomonadales</taxon>
        <taxon>Sphingomonadaceae</taxon>
        <taxon>Novosphingobium</taxon>
    </lineage>
</organism>
<keyword evidence="2" id="KW-1185">Reference proteome</keyword>
<comment type="caution">
    <text evidence="1">The sequence shown here is derived from an EMBL/GenBank/DDBJ whole genome shotgun (WGS) entry which is preliminary data.</text>
</comment>
<dbReference type="EMBL" id="JBFNXR010000052">
    <property type="protein sequence ID" value="MEW9856434.1"/>
    <property type="molecule type" value="Genomic_DNA"/>
</dbReference>
<protein>
    <submittedName>
        <fullName evidence="1">PRC-barrel domain containing protein</fullName>
    </submittedName>
</protein>
<dbReference type="PROSITE" id="PS51257">
    <property type="entry name" value="PROKAR_LIPOPROTEIN"/>
    <property type="match status" value="1"/>
</dbReference>
<sequence>MRAGLAAIAMAMAVTGCNDSGDVAEDKMERAAEAQATAAGNETVALGLTELQLLDADLIGADNVELGDVVRIERDTAGNVDRLLIEIEDSNPDRFVHVPVSGLRAVARGNDTDLQTSMTVAELQALPEVKLVP</sequence>
<accession>A0ABV3RGT6</accession>
<dbReference type="SUPFAM" id="SSF50346">
    <property type="entry name" value="PRC-barrel domain"/>
    <property type="match status" value="1"/>
</dbReference>
<name>A0ABV3RGT6_9SPHN</name>
<reference evidence="1 2" key="1">
    <citation type="submission" date="2024-06" db="EMBL/GenBank/DDBJ databases">
        <title>Novosphingobium rhizovicinus M1R2S20.</title>
        <authorList>
            <person name="Sun J.-Q."/>
        </authorList>
    </citation>
    <scope>NUCLEOTIDE SEQUENCE [LARGE SCALE GENOMIC DNA]</scope>
    <source>
        <strain evidence="1 2">M1R2S20</strain>
    </source>
</reference>
<dbReference type="Proteomes" id="UP001556118">
    <property type="component" value="Unassembled WGS sequence"/>
</dbReference>
<dbReference type="RefSeq" id="WP_367774882.1">
    <property type="nucleotide sequence ID" value="NZ_JBFNXR010000052.1"/>
</dbReference>
<proteinExistence type="predicted"/>
<evidence type="ECO:0000313" key="1">
    <source>
        <dbReference type="EMBL" id="MEW9856434.1"/>
    </source>
</evidence>